<comment type="caution">
    <text evidence="1">The sequence shown here is derived from an EMBL/GenBank/DDBJ whole genome shotgun (WGS) entry which is preliminary data.</text>
</comment>
<accession>A0ABT9BBR3</accession>
<sequence>MLAPEYDLRNLVQVPADNHGGVETCVWYTLAANLVDFPATGELVIRDSLQLQPGTTWYQALSVRRTVRYKQTPKAQGRHGDLWQQRLTGTLARHTPELALGLEALEGQELVVLYRDLNGHVQLLGTPEQPVSWTDTYDSGTADFTNRNNYDWTLAADTVRRARPYLGTWQVAEGGLQSGIELGAGAGGTVTIRNRAGQVVATVQAGQTVVLRSGFRVAFSIF</sequence>
<dbReference type="Proteomes" id="UP001176429">
    <property type="component" value="Unassembled WGS sequence"/>
</dbReference>
<name>A0ABT9BBR3_9BACT</name>
<keyword evidence="2" id="KW-1185">Reference proteome</keyword>
<organism evidence="1 2">
    <name type="scientific">Hymenobacter aranciens</name>
    <dbReference type="NCBI Taxonomy" id="3063996"/>
    <lineage>
        <taxon>Bacteria</taxon>
        <taxon>Pseudomonadati</taxon>
        <taxon>Bacteroidota</taxon>
        <taxon>Cytophagia</taxon>
        <taxon>Cytophagales</taxon>
        <taxon>Hymenobacteraceae</taxon>
        <taxon>Hymenobacter</taxon>
    </lineage>
</organism>
<dbReference type="EMBL" id="JAUQSY010000002">
    <property type="protein sequence ID" value="MDO7873988.1"/>
    <property type="molecule type" value="Genomic_DNA"/>
</dbReference>
<gene>
    <name evidence="1" type="ORF">Q5H93_04520</name>
</gene>
<evidence type="ECO:0000313" key="1">
    <source>
        <dbReference type="EMBL" id="MDO7873988.1"/>
    </source>
</evidence>
<proteinExistence type="predicted"/>
<reference evidence="1" key="1">
    <citation type="submission" date="2023-07" db="EMBL/GenBank/DDBJ databases">
        <authorList>
            <person name="Kim M.K."/>
        </authorList>
    </citation>
    <scope>NUCLEOTIDE SEQUENCE</scope>
    <source>
        <strain evidence="1">ASUV-10-1</strain>
    </source>
</reference>
<protein>
    <submittedName>
        <fullName evidence="1">Uncharacterized protein</fullName>
    </submittedName>
</protein>
<dbReference type="RefSeq" id="WP_305005300.1">
    <property type="nucleotide sequence ID" value="NZ_JAUQSY010000002.1"/>
</dbReference>
<evidence type="ECO:0000313" key="2">
    <source>
        <dbReference type="Proteomes" id="UP001176429"/>
    </source>
</evidence>